<keyword evidence="12" id="KW-1185">Reference proteome</keyword>
<feature type="transmembrane region" description="Helical" evidence="10">
    <location>
        <begin position="463"/>
        <end position="480"/>
    </location>
</feature>
<dbReference type="PANTHER" id="PTHR11157:SF69">
    <property type="entry name" value="ELONGATION OF VERY LONG CHAIN FATTY ACIDS PROTEIN 7"/>
    <property type="match status" value="1"/>
</dbReference>
<dbReference type="Proteomes" id="UP001607303">
    <property type="component" value="Unassembled WGS sequence"/>
</dbReference>
<dbReference type="GO" id="GO:0006633">
    <property type="term" value="P:fatty acid biosynthetic process"/>
    <property type="evidence" value="ECO:0007669"/>
    <property type="project" value="UniProtKB-KW"/>
</dbReference>
<dbReference type="PANTHER" id="PTHR11157">
    <property type="entry name" value="FATTY ACID ACYL TRANSFERASE-RELATED"/>
    <property type="match status" value="1"/>
</dbReference>
<evidence type="ECO:0000256" key="9">
    <source>
        <dbReference type="ARBA" id="ARBA00023160"/>
    </source>
</evidence>
<dbReference type="EC" id="2.3.1.199" evidence="10"/>
<keyword evidence="8 10" id="KW-0472">Membrane</keyword>
<keyword evidence="4 10" id="KW-0812">Transmembrane</keyword>
<dbReference type="PROSITE" id="PS01188">
    <property type="entry name" value="ELO"/>
    <property type="match status" value="1"/>
</dbReference>
<evidence type="ECO:0000256" key="5">
    <source>
        <dbReference type="ARBA" id="ARBA00022832"/>
    </source>
</evidence>
<dbReference type="Pfam" id="PF01151">
    <property type="entry name" value="ELO"/>
    <property type="match status" value="2"/>
</dbReference>
<evidence type="ECO:0000256" key="4">
    <source>
        <dbReference type="ARBA" id="ARBA00022692"/>
    </source>
</evidence>
<evidence type="ECO:0000256" key="7">
    <source>
        <dbReference type="ARBA" id="ARBA00023098"/>
    </source>
</evidence>
<evidence type="ECO:0000256" key="10">
    <source>
        <dbReference type="RuleBase" id="RU361115"/>
    </source>
</evidence>
<keyword evidence="5 10" id="KW-0276">Fatty acid metabolism</keyword>
<name>A0ABD2CX97_VESMC</name>
<accession>A0ABD2CX97</accession>
<keyword evidence="2 10" id="KW-0444">Lipid biosynthesis</keyword>
<keyword evidence="7 10" id="KW-0443">Lipid metabolism</keyword>
<sequence length="492" mass="57814">MDFLHVAYKNFIENVDKRLTSWLLVHSSSTVPMIIGIYIILLLVNGGWYTDIFIYCAPVTYSTDPASMKIASGMWWTLILKLIDLIETEIFVLRKKNSQITFLHVYHHISTVLLIWLGVRYFAGGMACFLPLVNCSIHVIMYTYYFLSSLGPKIQKLILPYKPILTITQMIQFVVLLLHLLQAFLPSCNVPKLPVFVTFFDIIINFLLFYNFYQKNYKNPKVKNPRIKDWILFNSPYPIVLIISSYLYFVLACGPRFMKDRKPYSLKTFIRYYNIFQIVMNNFIVYKLLKGGWFTRISIYCEPIIYGTDPARMELLEGSWWALLTKLVDLIETGIFILRKKNRQISFLHLYHHVSTVLLGWMFGKYYADGMGTFIPLVNCTVHVIMYTYYFLSTFGPNVRKVIHRYKFLLTITQMVSARQMKKFFVKTKLTIIGCLNVQFVILICHASQTFLPSCDMDKIPPLMMIINLFINFALFYNFYEKNYLIKKTKQS</sequence>
<comment type="caution">
    <text evidence="11">The sequence shown here is derived from an EMBL/GenBank/DDBJ whole genome shotgun (WGS) entry which is preliminary data.</text>
</comment>
<organism evidence="11 12">
    <name type="scientific">Vespula maculifrons</name>
    <name type="common">Eastern yellow jacket</name>
    <name type="synonym">Wasp</name>
    <dbReference type="NCBI Taxonomy" id="7453"/>
    <lineage>
        <taxon>Eukaryota</taxon>
        <taxon>Metazoa</taxon>
        <taxon>Ecdysozoa</taxon>
        <taxon>Arthropoda</taxon>
        <taxon>Hexapoda</taxon>
        <taxon>Insecta</taxon>
        <taxon>Pterygota</taxon>
        <taxon>Neoptera</taxon>
        <taxon>Endopterygota</taxon>
        <taxon>Hymenoptera</taxon>
        <taxon>Apocrita</taxon>
        <taxon>Aculeata</taxon>
        <taxon>Vespoidea</taxon>
        <taxon>Vespidae</taxon>
        <taxon>Vespinae</taxon>
        <taxon>Vespula</taxon>
    </lineage>
</organism>
<dbReference type="EMBL" id="JAYRBN010000026">
    <property type="protein sequence ID" value="KAL2749773.1"/>
    <property type="molecule type" value="Genomic_DNA"/>
</dbReference>
<comment type="similarity">
    <text evidence="10">Belongs to the ELO family.</text>
</comment>
<feature type="transmembrane region" description="Helical" evidence="10">
    <location>
        <begin position="348"/>
        <end position="368"/>
    </location>
</feature>
<feature type="transmembrane region" description="Helical" evidence="10">
    <location>
        <begin position="374"/>
        <end position="392"/>
    </location>
</feature>
<reference evidence="11 12" key="1">
    <citation type="journal article" date="2024" name="Ann. Entomol. Soc. Am.">
        <title>Genomic analyses of the southern and eastern yellowjacket wasps (Hymenoptera: Vespidae) reveal evolutionary signatures of social life.</title>
        <authorList>
            <person name="Catto M.A."/>
            <person name="Caine P.B."/>
            <person name="Orr S.E."/>
            <person name="Hunt B.G."/>
            <person name="Goodisman M.A.D."/>
        </authorList>
    </citation>
    <scope>NUCLEOTIDE SEQUENCE [LARGE SCALE GENOMIC DNA]</scope>
    <source>
        <strain evidence="11">232</strain>
        <tissue evidence="11">Head and thorax</tissue>
    </source>
</reference>
<feature type="transmembrane region" description="Helical" evidence="10">
    <location>
        <begin position="159"/>
        <end position="181"/>
    </location>
</feature>
<comment type="catalytic activity">
    <reaction evidence="10">
        <text>a very-long-chain acyl-CoA + malonyl-CoA + H(+) = a very-long-chain 3-oxoacyl-CoA + CO2 + CoA</text>
        <dbReference type="Rhea" id="RHEA:32727"/>
        <dbReference type="ChEBI" id="CHEBI:15378"/>
        <dbReference type="ChEBI" id="CHEBI:16526"/>
        <dbReference type="ChEBI" id="CHEBI:57287"/>
        <dbReference type="ChEBI" id="CHEBI:57384"/>
        <dbReference type="ChEBI" id="CHEBI:90725"/>
        <dbReference type="ChEBI" id="CHEBI:90736"/>
        <dbReference type="EC" id="2.3.1.199"/>
    </reaction>
</comment>
<dbReference type="InterPro" id="IPR030457">
    <property type="entry name" value="ELO_CS"/>
</dbReference>
<dbReference type="GO" id="GO:0009922">
    <property type="term" value="F:fatty acid elongase activity"/>
    <property type="evidence" value="ECO:0007669"/>
    <property type="project" value="UniProtKB-EC"/>
</dbReference>
<comment type="subcellular location">
    <subcellularLocation>
        <location evidence="1">Membrane</location>
        <topology evidence="1">Multi-pass membrane protein</topology>
    </subcellularLocation>
</comment>
<dbReference type="AlphaFoldDB" id="A0ABD2CX97"/>
<feature type="transmembrane region" description="Helical" evidence="10">
    <location>
        <begin position="74"/>
        <end position="93"/>
    </location>
</feature>
<keyword evidence="3 10" id="KW-0808">Transferase</keyword>
<evidence type="ECO:0000256" key="6">
    <source>
        <dbReference type="ARBA" id="ARBA00022989"/>
    </source>
</evidence>
<protein>
    <recommendedName>
        <fullName evidence="10">Elongation of very long chain fatty acids protein</fullName>
        <ecNumber evidence="10">2.3.1.199</ecNumber>
    </recommendedName>
    <alternativeName>
        <fullName evidence="10">Very-long-chain 3-oxoacyl-CoA synthase</fullName>
    </alternativeName>
</protein>
<evidence type="ECO:0000256" key="1">
    <source>
        <dbReference type="ARBA" id="ARBA00004141"/>
    </source>
</evidence>
<feature type="transmembrane region" description="Helical" evidence="10">
    <location>
        <begin position="129"/>
        <end position="147"/>
    </location>
</feature>
<evidence type="ECO:0000256" key="8">
    <source>
        <dbReference type="ARBA" id="ARBA00023136"/>
    </source>
</evidence>
<comment type="caution">
    <text evidence="10">Lacks conserved residue(s) required for the propagation of feature annotation.</text>
</comment>
<proteinExistence type="inferred from homology"/>
<evidence type="ECO:0000256" key="3">
    <source>
        <dbReference type="ARBA" id="ARBA00022679"/>
    </source>
</evidence>
<feature type="transmembrane region" description="Helical" evidence="10">
    <location>
        <begin position="105"/>
        <end position="123"/>
    </location>
</feature>
<dbReference type="InterPro" id="IPR002076">
    <property type="entry name" value="ELO_fam"/>
</dbReference>
<feature type="transmembrane region" description="Helical" evidence="10">
    <location>
        <begin position="193"/>
        <end position="210"/>
    </location>
</feature>
<evidence type="ECO:0000313" key="11">
    <source>
        <dbReference type="EMBL" id="KAL2749773.1"/>
    </source>
</evidence>
<feature type="transmembrane region" description="Helical" evidence="10">
    <location>
        <begin position="21"/>
        <end position="44"/>
    </location>
</feature>
<keyword evidence="6 10" id="KW-1133">Transmembrane helix</keyword>
<gene>
    <name evidence="11" type="ORF">V1477_001844</name>
</gene>
<evidence type="ECO:0000256" key="2">
    <source>
        <dbReference type="ARBA" id="ARBA00022516"/>
    </source>
</evidence>
<feature type="transmembrane region" description="Helical" evidence="10">
    <location>
        <begin position="231"/>
        <end position="249"/>
    </location>
</feature>
<evidence type="ECO:0000313" key="12">
    <source>
        <dbReference type="Proteomes" id="UP001607303"/>
    </source>
</evidence>
<keyword evidence="9 10" id="KW-0275">Fatty acid biosynthesis</keyword>
<feature type="transmembrane region" description="Helical" evidence="10">
    <location>
        <begin position="430"/>
        <end position="451"/>
    </location>
</feature>
<dbReference type="GO" id="GO:0016020">
    <property type="term" value="C:membrane"/>
    <property type="evidence" value="ECO:0007669"/>
    <property type="project" value="UniProtKB-SubCell"/>
</dbReference>
<feature type="transmembrane region" description="Helical" evidence="10">
    <location>
        <begin position="269"/>
        <end position="289"/>
    </location>
</feature>